<feature type="transmembrane region" description="Helical" evidence="5">
    <location>
        <begin position="357"/>
        <end position="375"/>
    </location>
</feature>
<accession>A0ABS2IS57</accession>
<dbReference type="Proteomes" id="UP001518872">
    <property type="component" value="Unassembled WGS sequence"/>
</dbReference>
<evidence type="ECO:0000256" key="3">
    <source>
        <dbReference type="ARBA" id="ARBA00022989"/>
    </source>
</evidence>
<dbReference type="Gene3D" id="1.20.1720.10">
    <property type="entry name" value="Multidrug resistance protein D"/>
    <property type="match status" value="1"/>
</dbReference>
<evidence type="ECO:0000256" key="2">
    <source>
        <dbReference type="ARBA" id="ARBA00022692"/>
    </source>
</evidence>
<evidence type="ECO:0000313" key="7">
    <source>
        <dbReference type="EMBL" id="MBM7077181.1"/>
    </source>
</evidence>
<dbReference type="EMBL" id="JAFEUC010000005">
    <property type="protein sequence ID" value="MBM7077181.1"/>
    <property type="molecule type" value="Genomic_DNA"/>
</dbReference>
<dbReference type="PRINTS" id="PR01036">
    <property type="entry name" value="TCRTETB"/>
</dbReference>
<protein>
    <submittedName>
        <fullName evidence="7">MFS transporter</fullName>
    </submittedName>
</protein>
<keyword evidence="3 5" id="KW-1133">Transmembrane helix</keyword>
<evidence type="ECO:0000259" key="6">
    <source>
        <dbReference type="PROSITE" id="PS50850"/>
    </source>
</evidence>
<feature type="transmembrane region" description="Helical" evidence="5">
    <location>
        <begin position="154"/>
        <end position="179"/>
    </location>
</feature>
<keyword evidence="2 5" id="KW-0812">Transmembrane</keyword>
<feature type="transmembrane region" description="Helical" evidence="5">
    <location>
        <begin position="431"/>
        <end position="449"/>
    </location>
</feature>
<dbReference type="Pfam" id="PF07690">
    <property type="entry name" value="MFS_1"/>
    <property type="match status" value="1"/>
</dbReference>
<organism evidence="7 8">
    <name type="scientific">Micromonospora humida</name>
    <dbReference type="NCBI Taxonomy" id="2809018"/>
    <lineage>
        <taxon>Bacteria</taxon>
        <taxon>Bacillati</taxon>
        <taxon>Actinomycetota</taxon>
        <taxon>Actinomycetes</taxon>
        <taxon>Micromonosporales</taxon>
        <taxon>Micromonosporaceae</taxon>
        <taxon>Micromonospora</taxon>
    </lineage>
</organism>
<dbReference type="PANTHER" id="PTHR42718:SF39">
    <property type="entry name" value="ACTINORHODIN TRANSPORTER-RELATED"/>
    <property type="match status" value="1"/>
</dbReference>
<keyword evidence="8" id="KW-1185">Reference proteome</keyword>
<evidence type="ECO:0000256" key="4">
    <source>
        <dbReference type="ARBA" id="ARBA00023136"/>
    </source>
</evidence>
<feature type="domain" description="Major facilitator superfamily (MFS) profile" evidence="6">
    <location>
        <begin position="30"/>
        <end position="548"/>
    </location>
</feature>
<feature type="transmembrane region" description="Helical" evidence="5">
    <location>
        <begin position="526"/>
        <end position="544"/>
    </location>
</feature>
<keyword evidence="4 5" id="KW-0472">Membrane</keyword>
<reference evidence="7 8" key="1">
    <citation type="submission" date="2021-02" db="EMBL/GenBank/DDBJ databases">
        <authorList>
            <person name="Ra J.-S."/>
        </authorList>
    </citation>
    <scope>NUCLEOTIDE SEQUENCE [LARGE SCALE GENOMIC DNA]</scope>
    <source>
        <strain evidence="7 8">MMS20-R1-14</strain>
    </source>
</reference>
<dbReference type="PROSITE" id="PS50850">
    <property type="entry name" value="MFS"/>
    <property type="match status" value="1"/>
</dbReference>
<proteinExistence type="predicted"/>
<feature type="transmembrane region" description="Helical" evidence="5">
    <location>
        <begin position="219"/>
        <end position="240"/>
    </location>
</feature>
<feature type="transmembrane region" description="Helical" evidence="5">
    <location>
        <begin position="387"/>
        <end position="410"/>
    </location>
</feature>
<sequence>MSQEVEPAPAGAIGSPVAAADGPHPHRWLALMVLLVATFMDLLDVNIVTVAIPSIQEDLGASAAAVQALTVGYTLCFAVVLITGGRLGDIFGRKRMFLTGVAGFVLASALCAFAPTSEVLVGARVLQGIAAAVMVPQVLAIIHVTFPPQEIGRVVSLYASMIGLAIVAGPLLGGLLISWNPADLGWRTIFVVNLPIGAAALVAGWMWMRESRSPRANRLDLVGMVLVTAGLLLLLLPLLRGRELGWPVWSIVSLVASAPVLAVFVLYERYKTAKDGSPLVALSLFKIRTFGAGVGTQLLFSCIPAGFFLSWTLYLQGGLGWSALHTGLTAIPFSLGVPIAGNLAVRKLFPRYGRNCLFAGALLMLVGLLLYARIAQLAGETITSWHAVVPMLLLGSGMGMLLAPLTGMILTEVEPREAGSASGLINAAGQLGAALGVAIIGGIFFSALATNAGTQADRVLPDVPAVASQQTAIRTCATEALGQADITAVPQSCRTLAGGDPGQQAAIGSTLADIKTRTFIATFSEALYWASAGLAAVICLLFLLPRRPRRLGMS</sequence>
<comment type="subcellular location">
    <subcellularLocation>
        <location evidence="1">Cell membrane</location>
        <topology evidence="1">Multi-pass membrane protein</topology>
    </subcellularLocation>
</comment>
<gene>
    <name evidence="7" type="ORF">JQX11_12575</name>
</gene>
<dbReference type="Gene3D" id="1.20.1250.20">
    <property type="entry name" value="MFS general substrate transporter like domains"/>
    <property type="match status" value="1"/>
</dbReference>
<evidence type="ECO:0000256" key="1">
    <source>
        <dbReference type="ARBA" id="ARBA00004651"/>
    </source>
</evidence>
<dbReference type="InterPro" id="IPR020846">
    <property type="entry name" value="MFS_dom"/>
</dbReference>
<dbReference type="PANTHER" id="PTHR42718">
    <property type="entry name" value="MAJOR FACILITATOR SUPERFAMILY MULTIDRUG TRANSPORTER MFSC"/>
    <property type="match status" value="1"/>
</dbReference>
<feature type="transmembrane region" description="Helical" evidence="5">
    <location>
        <begin position="287"/>
        <end position="311"/>
    </location>
</feature>
<feature type="transmembrane region" description="Helical" evidence="5">
    <location>
        <begin position="121"/>
        <end position="142"/>
    </location>
</feature>
<dbReference type="InterPro" id="IPR011701">
    <property type="entry name" value="MFS"/>
</dbReference>
<dbReference type="SUPFAM" id="SSF103473">
    <property type="entry name" value="MFS general substrate transporter"/>
    <property type="match status" value="1"/>
</dbReference>
<dbReference type="CDD" id="cd17321">
    <property type="entry name" value="MFS_MMR_MDR_like"/>
    <property type="match status" value="1"/>
</dbReference>
<feature type="transmembrane region" description="Helical" evidence="5">
    <location>
        <begin position="246"/>
        <end position="267"/>
    </location>
</feature>
<dbReference type="InterPro" id="IPR036259">
    <property type="entry name" value="MFS_trans_sf"/>
</dbReference>
<feature type="transmembrane region" description="Helical" evidence="5">
    <location>
        <begin position="185"/>
        <end position="207"/>
    </location>
</feature>
<evidence type="ECO:0000313" key="8">
    <source>
        <dbReference type="Proteomes" id="UP001518872"/>
    </source>
</evidence>
<name>A0ABS2IS57_9ACTN</name>
<evidence type="ECO:0000256" key="5">
    <source>
        <dbReference type="SAM" id="Phobius"/>
    </source>
</evidence>
<comment type="caution">
    <text evidence="7">The sequence shown here is derived from an EMBL/GenBank/DDBJ whole genome shotgun (WGS) entry which is preliminary data.</text>
</comment>
<feature type="transmembrane region" description="Helical" evidence="5">
    <location>
        <begin position="96"/>
        <end position="115"/>
    </location>
</feature>
<feature type="transmembrane region" description="Helical" evidence="5">
    <location>
        <begin position="323"/>
        <end position="345"/>
    </location>
</feature>
<feature type="transmembrane region" description="Helical" evidence="5">
    <location>
        <begin position="64"/>
        <end position="84"/>
    </location>
</feature>
<feature type="transmembrane region" description="Helical" evidence="5">
    <location>
        <begin position="28"/>
        <end position="52"/>
    </location>
</feature>